<sequence>MTQVSWTERFLTVVRKILLR</sequence>
<proteinExistence type="predicted"/>
<dbReference type="EMBL" id="GBRH01232341">
    <property type="protein sequence ID" value="JAD65554.1"/>
    <property type="molecule type" value="Transcribed_RNA"/>
</dbReference>
<dbReference type="AlphaFoldDB" id="A0A0A9BNN3"/>
<evidence type="ECO:0000313" key="1">
    <source>
        <dbReference type="EMBL" id="JAD65554.1"/>
    </source>
</evidence>
<accession>A0A0A9BNN3</accession>
<reference evidence="1" key="2">
    <citation type="journal article" date="2015" name="Data Brief">
        <title>Shoot transcriptome of the giant reed, Arundo donax.</title>
        <authorList>
            <person name="Barrero R.A."/>
            <person name="Guerrero F.D."/>
            <person name="Moolhuijzen P."/>
            <person name="Goolsby J.A."/>
            <person name="Tidwell J."/>
            <person name="Bellgard S.E."/>
            <person name="Bellgard M.I."/>
        </authorList>
    </citation>
    <scope>NUCLEOTIDE SEQUENCE</scope>
    <source>
        <tissue evidence="1">Shoot tissue taken approximately 20 cm above the soil surface</tissue>
    </source>
</reference>
<name>A0A0A9BNN3_ARUDO</name>
<reference evidence="1" key="1">
    <citation type="submission" date="2014-09" db="EMBL/GenBank/DDBJ databases">
        <authorList>
            <person name="Magalhaes I.L.F."/>
            <person name="Oliveira U."/>
            <person name="Santos F.R."/>
            <person name="Vidigal T.H.D.A."/>
            <person name="Brescovit A.D."/>
            <person name="Santos A.J."/>
        </authorList>
    </citation>
    <scope>NUCLEOTIDE SEQUENCE</scope>
    <source>
        <tissue evidence="1">Shoot tissue taken approximately 20 cm above the soil surface</tissue>
    </source>
</reference>
<organism evidence="1">
    <name type="scientific">Arundo donax</name>
    <name type="common">Giant reed</name>
    <name type="synonym">Donax arundinaceus</name>
    <dbReference type="NCBI Taxonomy" id="35708"/>
    <lineage>
        <taxon>Eukaryota</taxon>
        <taxon>Viridiplantae</taxon>
        <taxon>Streptophyta</taxon>
        <taxon>Embryophyta</taxon>
        <taxon>Tracheophyta</taxon>
        <taxon>Spermatophyta</taxon>
        <taxon>Magnoliopsida</taxon>
        <taxon>Liliopsida</taxon>
        <taxon>Poales</taxon>
        <taxon>Poaceae</taxon>
        <taxon>PACMAD clade</taxon>
        <taxon>Arundinoideae</taxon>
        <taxon>Arundineae</taxon>
        <taxon>Arundo</taxon>
    </lineage>
</organism>
<protein>
    <submittedName>
        <fullName evidence="1">Uncharacterized protein</fullName>
    </submittedName>
</protein>